<protein>
    <submittedName>
        <fullName evidence="2">Uncharacterized protein</fullName>
    </submittedName>
</protein>
<evidence type="ECO:0000313" key="2">
    <source>
        <dbReference type="EMBL" id="KAG0503696.1"/>
    </source>
</evidence>
<reference evidence="2 3" key="1">
    <citation type="journal article" date="2020" name="Nat. Food">
        <title>A phased Vanilla planifolia genome enables genetic improvement of flavour and production.</title>
        <authorList>
            <person name="Hasing T."/>
            <person name="Tang H."/>
            <person name="Brym M."/>
            <person name="Khazi F."/>
            <person name="Huang T."/>
            <person name="Chambers A.H."/>
        </authorList>
    </citation>
    <scope>NUCLEOTIDE SEQUENCE [LARGE SCALE GENOMIC DNA]</scope>
    <source>
        <tissue evidence="2">Leaf</tissue>
    </source>
</reference>
<feature type="region of interest" description="Disordered" evidence="1">
    <location>
        <begin position="1"/>
        <end position="32"/>
    </location>
</feature>
<evidence type="ECO:0000313" key="3">
    <source>
        <dbReference type="Proteomes" id="UP000639772"/>
    </source>
</evidence>
<feature type="region of interest" description="Disordered" evidence="1">
    <location>
        <begin position="47"/>
        <end position="69"/>
    </location>
</feature>
<feature type="compositionally biased region" description="Basic and acidic residues" evidence="1">
    <location>
        <begin position="14"/>
        <end position="24"/>
    </location>
</feature>
<name>A0A835VNY9_VANPL</name>
<dbReference type="EMBL" id="JADCNM010000001">
    <property type="protein sequence ID" value="KAG0503696.1"/>
    <property type="molecule type" value="Genomic_DNA"/>
</dbReference>
<sequence length="113" mass="12409">MSGGGGLDLGSCGKLREVGAREETGNEEFAEEVRSTAGCARANGFVGWSEKGDGTGPRGEYRGVESRDGHGELLEAEIREDRSEKSSAEVSFQWHWKKRRCHRREEGGYCATQ</sequence>
<gene>
    <name evidence="2" type="ORF">HPP92_003768</name>
</gene>
<comment type="caution">
    <text evidence="2">The sequence shown here is derived from an EMBL/GenBank/DDBJ whole genome shotgun (WGS) entry which is preliminary data.</text>
</comment>
<evidence type="ECO:0000256" key="1">
    <source>
        <dbReference type="SAM" id="MobiDB-lite"/>
    </source>
</evidence>
<feature type="compositionally biased region" description="Basic and acidic residues" evidence="1">
    <location>
        <begin position="59"/>
        <end position="69"/>
    </location>
</feature>
<accession>A0A835VNY9</accession>
<dbReference type="Proteomes" id="UP000639772">
    <property type="component" value="Chromosome 1"/>
</dbReference>
<dbReference type="AlphaFoldDB" id="A0A835VNY9"/>
<organism evidence="2 3">
    <name type="scientific">Vanilla planifolia</name>
    <name type="common">Vanilla</name>
    <dbReference type="NCBI Taxonomy" id="51239"/>
    <lineage>
        <taxon>Eukaryota</taxon>
        <taxon>Viridiplantae</taxon>
        <taxon>Streptophyta</taxon>
        <taxon>Embryophyta</taxon>
        <taxon>Tracheophyta</taxon>
        <taxon>Spermatophyta</taxon>
        <taxon>Magnoliopsida</taxon>
        <taxon>Liliopsida</taxon>
        <taxon>Asparagales</taxon>
        <taxon>Orchidaceae</taxon>
        <taxon>Vanilloideae</taxon>
        <taxon>Vanilleae</taxon>
        <taxon>Vanilla</taxon>
    </lineage>
</organism>
<proteinExistence type="predicted"/>